<protein>
    <recommendedName>
        <fullName evidence="7">Hydroxymethylpyrimidine/phosphomethylpyrimidine kinase</fullName>
        <ecNumber evidence="5">2.7.1.49</ecNumber>
        <ecNumber evidence="6">2.7.4.7</ecNumber>
    </recommendedName>
    <alternativeName>
        <fullName evidence="14">Hydroxymethylpyrimidine kinase</fullName>
    </alternativeName>
    <alternativeName>
        <fullName evidence="15">Hydroxymethylpyrimidine phosphate kinase</fullName>
    </alternativeName>
</protein>
<dbReference type="InterPro" id="IPR013749">
    <property type="entry name" value="PM/HMP-P_kinase-1"/>
</dbReference>
<keyword evidence="18" id="KW-1185">Reference proteome</keyword>
<comment type="similarity">
    <text evidence="4">Belongs to the ThiD family.</text>
</comment>
<evidence type="ECO:0000313" key="17">
    <source>
        <dbReference type="EMBL" id="SUP41031.1"/>
    </source>
</evidence>
<keyword evidence="12" id="KW-0784">Thiamine biosynthesis</keyword>
<dbReference type="InterPro" id="IPR004399">
    <property type="entry name" value="HMP/HMP-P_kinase_dom"/>
</dbReference>
<dbReference type="PANTHER" id="PTHR20858:SF17">
    <property type="entry name" value="HYDROXYMETHYLPYRIMIDINE_PHOSPHOMETHYLPYRIMIDINE KINASE THI20-RELATED"/>
    <property type="match status" value="1"/>
</dbReference>
<dbReference type="InterPro" id="IPR029056">
    <property type="entry name" value="Ribokinase-like"/>
</dbReference>
<comment type="catalytic activity">
    <reaction evidence="2">
        <text>4-amino-2-methyl-5-(phosphooxymethyl)pyrimidine + ATP = 4-amino-2-methyl-5-(diphosphooxymethyl)pyrimidine + ADP</text>
        <dbReference type="Rhea" id="RHEA:19893"/>
        <dbReference type="ChEBI" id="CHEBI:30616"/>
        <dbReference type="ChEBI" id="CHEBI:57841"/>
        <dbReference type="ChEBI" id="CHEBI:58354"/>
        <dbReference type="ChEBI" id="CHEBI:456216"/>
        <dbReference type="EC" id="2.7.4.7"/>
    </reaction>
</comment>
<sequence>MKQNSFPTALTIAGTDPSGGAGIMADLKSFQARQVYGMAVVTSVVAQNTMGVRCIQNVDLPMLEEQLASVFEDIPPVALKTGMIPNVEMMRIIRKYVDGSVPYVMDPVMVATSGDHLIDQKARDQFKAELMPVATLVTPNLSEAEYLVGFKIESETELEKAAQQILKEMGPKAVIMKGGHFGETAKDYLYIKGESCITYESPRYDTPHTHGTGCTFSAVITAELSKGKALPEAVGIGKDFISKAIKENPGLGKGHGPVNHMVTL</sequence>
<keyword evidence="11" id="KW-0067">ATP-binding</keyword>
<dbReference type="GO" id="GO:0005524">
    <property type="term" value="F:ATP binding"/>
    <property type="evidence" value="ECO:0007669"/>
    <property type="project" value="UniProtKB-KW"/>
</dbReference>
<dbReference type="SUPFAM" id="SSF53613">
    <property type="entry name" value="Ribokinase-like"/>
    <property type="match status" value="1"/>
</dbReference>
<dbReference type="PANTHER" id="PTHR20858">
    <property type="entry name" value="PHOSPHOMETHYLPYRIMIDINE KINASE"/>
    <property type="match status" value="1"/>
</dbReference>
<dbReference type="CDD" id="cd01169">
    <property type="entry name" value="HMPP_kinase"/>
    <property type="match status" value="1"/>
</dbReference>
<evidence type="ECO:0000256" key="1">
    <source>
        <dbReference type="ARBA" id="ARBA00000151"/>
    </source>
</evidence>
<proteinExistence type="inferred from homology"/>
<dbReference type="Pfam" id="PF08543">
    <property type="entry name" value="Phos_pyr_kin"/>
    <property type="match status" value="1"/>
</dbReference>
<evidence type="ECO:0000256" key="12">
    <source>
        <dbReference type="ARBA" id="ARBA00022977"/>
    </source>
</evidence>
<comment type="pathway">
    <text evidence="3">Cofactor biosynthesis; thiamine diphosphate biosynthesis; 4-amino-2-methyl-5-diphosphomethylpyrimidine from 5-amino-1-(5-phospho-D-ribosyl)imidazole: step 3/3.</text>
</comment>
<dbReference type="EMBL" id="UHIO01000001">
    <property type="protein sequence ID" value="SUP41031.1"/>
    <property type="molecule type" value="Genomic_DNA"/>
</dbReference>
<reference evidence="17 18" key="1">
    <citation type="submission" date="2018-06" db="EMBL/GenBank/DDBJ databases">
        <authorList>
            <consortium name="Pathogen Informatics"/>
            <person name="Doyle S."/>
        </authorList>
    </citation>
    <scope>NUCLEOTIDE SEQUENCE [LARGE SCALE GENOMIC DNA]</scope>
    <source>
        <strain evidence="17 18">NCTC12020</strain>
    </source>
</reference>
<evidence type="ECO:0000256" key="13">
    <source>
        <dbReference type="ARBA" id="ARBA00037917"/>
    </source>
</evidence>
<evidence type="ECO:0000256" key="8">
    <source>
        <dbReference type="ARBA" id="ARBA00022679"/>
    </source>
</evidence>
<keyword evidence="9" id="KW-0547">Nucleotide-binding</keyword>
<comment type="catalytic activity">
    <reaction evidence="1">
        <text>4-amino-5-hydroxymethyl-2-methylpyrimidine + ATP = 4-amino-2-methyl-5-(phosphooxymethyl)pyrimidine + ADP + H(+)</text>
        <dbReference type="Rhea" id="RHEA:23096"/>
        <dbReference type="ChEBI" id="CHEBI:15378"/>
        <dbReference type="ChEBI" id="CHEBI:16892"/>
        <dbReference type="ChEBI" id="CHEBI:30616"/>
        <dbReference type="ChEBI" id="CHEBI:58354"/>
        <dbReference type="ChEBI" id="CHEBI:456216"/>
        <dbReference type="EC" id="2.7.1.49"/>
    </reaction>
</comment>
<accession>A0A380NH73</accession>
<evidence type="ECO:0000256" key="15">
    <source>
        <dbReference type="ARBA" id="ARBA00043176"/>
    </source>
</evidence>
<evidence type="ECO:0000256" key="10">
    <source>
        <dbReference type="ARBA" id="ARBA00022777"/>
    </source>
</evidence>
<dbReference type="GO" id="GO:0005829">
    <property type="term" value="C:cytosol"/>
    <property type="evidence" value="ECO:0007669"/>
    <property type="project" value="TreeGrafter"/>
</dbReference>
<dbReference type="NCBIfam" id="TIGR00097">
    <property type="entry name" value="HMP-P_kinase"/>
    <property type="match status" value="1"/>
</dbReference>
<dbReference type="FunFam" id="3.40.1190.20:FF:000003">
    <property type="entry name" value="Phosphomethylpyrimidine kinase ThiD"/>
    <property type="match status" value="1"/>
</dbReference>
<evidence type="ECO:0000256" key="14">
    <source>
        <dbReference type="ARBA" id="ARBA00042102"/>
    </source>
</evidence>
<evidence type="ECO:0000313" key="18">
    <source>
        <dbReference type="Proteomes" id="UP000255367"/>
    </source>
</evidence>
<dbReference type="RefSeq" id="WP_115309708.1">
    <property type="nucleotide sequence ID" value="NZ_UHIO01000001.1"/>
</dbReference>
<evidence type="ECO:0000256" key="5">
    <source>
        <dbReference type="ARBA" id="ARBA00012135"/>
    </source>
</evidence>
<dbReference type="GO" id="GO:0008902">
    <property type="term" value="F:hydroxymethylpyrimidine kinase activity"/>
    <property type="evidence" value="ECO:0007669"/>
    <property type="project" value="UniProtKB-EC"/>
</dbReference>
<name>A0A380NH73_9FIRM</name>
<evidence type="ECO:0000256" key="2">
    <source>
        <dbReference type="ARBA" id="ARBA00000565"/>
    </source>
</evidence>
<gene>
    <name evidence="17" type="primary">thiD_1</name>
    <name evidence="17" type="ORF">NCTC12020_00463</name>
</gene>
<evidence type="ECO:0000259" key="16">
    <source>
        <dbReference type="Pfam" id="PF08543"/>
    </source>
</evidence>
<feature type="domain" description="Pyridoxamine kinase/Phosphomethylpyrimidine kinase" evidence="16">
    <location>
        <begin position="16"/>
        <end position="259"/>
    </location>
</feature>
<dbReference type="GO" id="GO:0008972">
    <property type="term" value="F:phosphomethylpyrimidine kinase activity"/>
    <property type="evidence" value="ECO:0007669"/>
    <property type="project" value="UniProtKB-EC"/>
</dbReference>
<evidence type="ECO:0000256" key="6">
    <source>
        <dbReference type="ARBA" id="ARBA00012963"/>
    </source>
</evidence>
<evidence type="ECO:0000256" key="3">
    <source>
        <dbReference type="ARBA" id="ARBA00004769"/>
    </source>
</evidence>
<keyword evidence="10 17" id="KW-0418">Kinase</keyword>
<dbReference type="Proteomes" id="UP000255367">
    <property type="component" value="Unassembled WGS sequence"/>
</dbReference>
<dbReference type="GO" id="GO:0009228">
    <property type="term" value="P:thiamine biosynthetic process"/>
    <property type="evidence" value="ECO:0007669"/>
    <property type="project" value="UniProtKB-KW"/>
</dbReference>
<evidence type="ECO:0000256" key="9">
    <source>
        <dbReference type="ARBA" id="ARBA00022741"/>
    </source>
</evidence>
<organism evidence="17 18">
    <name type="scientific">Veillonella criceti</name>
    <dbReference type="NCBI Taxonomy" id="103891"/>
    <lineage>
        <taxon>Bacteria</taxon>
        <taxon>Bacillati</taxon>
        <taxon>Bacillota</taxon>
        <taxon>Negativicutes</taxon>
        <taxon>Veillonellales</taxon>
        <taxon>Veillonellaceae</taxon>
        <taxon>Veillonella</taxon>
    </lineage>
</organism>
<dbReference type="AlphaFoldDB" id="A0A380NH73"/>
<dbReference type="EC" id="2.7.4.7" evidence="6"/>
<keyword evidence="8 17" id="KW-0808">Transferase</keyword>
<evidence type="ECO:0000256" key="7">
    <source>
        <dbReference type="ARBA" id="ARBA00019161"/>
    </source>
</evidence>
<dbReference type="EC" id="2.7.1.49" evidence="5"/>
<evidence type="ECO:0000256" key="4">
    <source>
        <dbReference type="ARBA" id="ARBA00009879"/>
    </source>
</evidence>
<evidence type="ECO:0000256" key="11">
    <source>
        <dbReference type="ARBA" id="ARBA00022840"/>
    </source>
</evidence>
<dbReference type="OrthoDB" id="9810880at2"/>
<comment type="pathway">
    <text evidence="13">Cofactor biosynthesis; thiamine diphosphate biosynthesis; 4-amino-2-methyl-5-diphosphomethylpyrimidine from 5-amino-1-(5-phospho-D-ribosyl)imidazole: step 2/3.</text>
</comment>
<dbReference type="Gene3D" id="3.40.1190.20">
    <property type="match status" value="1"/>
</dbReference>